<name>A0AAV6TRP2_9ARAC</name>
<evidence type="ECO:0000313" key="1">
    <source>
        <dbReference type="EMBL" id="KAG8174565.1"/>
    </source>
</evidence>
<proteinExistence type="predicted"/>
<dbReference type="AlphaFoldDB" id="A0AAV6TRP2"/>
<dbReference type="Proteomes" id="UP000827092">
    <property type="component" value="Unassembled WGS sequence"/>
</dbReference>
<keyword evidence="2" id="KW-1185">Reference proteome</keyword>
<reference evidence="1 2" key="1">
    <citation type="journal article" date="2022" name="Nat. Ecol. Evol.">
        <title>A masculinizing supergene underlies an exaggerated male reproductive morph in a spider.</title>
        <authorList>
            <person name="Hendrickx F."/>
            <person name="De Corte Z."/>
            <person name="Sonet G."/>
            <person name="Van Belleghem S.M."/>
            <person name="Kostlbacher S."/>
            <person name="Vangestel C."/>
        </authorList>
    </citation>
    <scope>NUCLEOTIDE SEQUENCE [LARGE SCALE GENOMIC DNA]</scope>
    <source>
        <strain evidence="1">W744_W776</strain>
    </source>
</reference>
<sequence>MIKAPLKKNVLNCPTTPEDATLTARPSPKFSISAFTKDEFLPPGKSPKPSSFTRGETKMISTTGGQSHFATHFTSCTPVASPPVLLTG</sequence>
<evidence type="ECO:0000313" key="2">
    <source>
        <dbReference type="Proteomes" id="UP000827092"/>
    </source>
</evidence>
<organism evidence="1 2">
    <name type="scientific">Oedothorax gibbosus</name>
    <dbReference type="NCBI Taxonomy" id="931172"/>
    <lineage>
        <taxon>Eukaryota</taxon>
        <taxon>Metazoa</taxon>
        <taxon>Ecdysozoa</taxon>
        <taxon>Arthropoda</taxon>
        <taxon>Chelicerata</taxon>
        <taxon>Arachnida</taxon>
        <taxon>Araneae</taxon>
        <taxon>Araneomorphae</taxon>
        <taxon>Entelegynae</taxon>
        <taxon>Araneoidea</taxon>
        <taxon>Linyphiidae</taxon>
        <taxon>Erigoninae</taxon>
        <taxon>Oedothorax</taxon>
    </lineage>
</organism>
<accession>A0AAV6TRP2</accession>
<protein>
    <submittedName>
        <fullName evidence="1">Uncharacterized protein</fullName>
    </submittedName>
</protein>
<gene>
    <name evidence="1" type="ORF">JTE90_022431</name>
</gene>
<comment type="caution">
    <text evidence="1">The sequence shown here is derived from an EMBL/GenBank/DDBJ whole genome shotgun (WGS) entry which is preliminary data.</text>
</comment>
<dbReference type="EMBL" id="JAFNEN010001188">
    <property type="protein sequence ID" value="KAG8174565.1"/>
    <property type="molecule type" value="Genomic_DNA"/>
</dbReference>